<sequence length="78" mass="8411">MEVLGKVGLALSQSQTLDDLILHFLRDGLLSAEHHAAVLCGSTSLYEAKRTAAAENMDIESDNLYAILYSGRDGACTR</sequence>
<proteinExistence type="predicted"/>
<name>A0A806KJF3_9BACT</name>
<evidence type="ECO:0000313" key="1">
    <source>
        <dbReference type="EMBL" id="AGS53284.1"/>
    </source>
</evidence>
<reference evidence="1" key="1">
    <citation type="submission" date="2012-03" db="EMBL/GenBank/DDBJ databases">
        <title>Functional metagenomics reveals considerable lignocellulase gene clusters in the gut microbiome of a wood-feeding higher termite.</title>
        <authorList>
            <person name="Liu N."/>
        </authorList>
    </citation>
    <scope>NUCLEOTIDE SEQUENCE</scope>
</reference>
<dbReference type="AlphaFoldDB" id="A0A806KJF3"/>
<accession>A0A806KJF3</accession>
<organism evidence="1">
    <name type="scientific">uncultured bacterium contig00001</name>
    <dbReference type="NCBI Taxonomy" id="1181493"/>
    <lineage>
        <taxon>Bacteria</taxon>
        <taxon>environmental samples</taxon>
    </lineage>
</organism>
<protein>
    <submittedName>
        <fullName evidence="1">Uncharacterized protein</fullName>
    </submittedName>
</protein>
<dbReference type="EMBL" id="JQ844228">
    <property type="protein sequence ID" value="AGS53284.1"/>
    <property type="molecule type" value="Genomic_DNA"/>
</dbReference>